<evidence type="ECO:0000259" key="3">
    <source>
        <dbReference type="Pfam" id="PF14016"/>
    </source>
</evidence>
<dbReference type="InterPro" id="IPR025326">
    <property type="entry name" value="DUF4232"/>
</dbReference>
<feature type="chain" id="PRO_5038993872" evidence="2">
    <location>
        <begin position="21"/>
        <end position="218"/>
    </location>
</feature>
<name>A0A8J3X4H1_9ACTN</name>
<evidence type="ECO:0000313" key="4">
    <source>
        <dbReference type="EMBL" id="GII23808.1"/>
    </source>
</evidence>
<keyword evidence="5" id="KW-1185">Reference proteome</keyword>
<reference evidence="4" key="1">
    <citation type="submission" date="2021-01" db="EMBL/GenBank/DDBJ databases">
        <title>Whole genome shotgun sequence of Planosporangium mesophilum NBRC 109066.</title>
        <authorList>
            <person name="Komaki H."/>
            <person name="Tamura T."/>
        </authorList>
    </citation>
    <scope>NUCLEOTIDE SEQUENCE</scope>
    <source>
        <strain evidence="4">NBRC 109066</strain>
    </source>
</reference>
<feature type="compositionally biased region" description="Low complexity" evidence="1">
    <location>
        <begin position="28"/>
        <end position="48"/>
    </location>
</feature>
<keyword evidence="4" id="KW-0449">Lipoprotein</keyword>
<comment type="caution">
    <text evidence="4">The sequence shown here is derived from an EMBL/GenBank/DDBJ whole genome shotgun (WGS) entry which is preliminary data.</text>
</comment>
<feature type="region of interest" description="Disordered" evidence="1">
    <location>
        <begin position="28"/>
        <end position="69"/>
    </location>
</feature>
<dbReference type="EMBL" id="BOON01000031">
    <property type="protein sequence ID" value="GII23808.1"/>
    <property type="molecule type" value="Genomic_DNA"/>
</dbReference>
<keyword evidence="2" id="KW-0732">Signal</keyword>
<gene>
    <name evidence="4" type="ORF">Pme01_34050</name>
</gene>
<organism evidence="4 5">
    <name type="scientific">Planosporangium mesophilum</name>
    <dbReference type="NCBI Taxonomy" id="689768"/>
    <lineage>
        <taxon>Bacteria</taxon>
        <taxon>Bacillati</taxon>
        <taxon>Actinomycetota</taxon>
        <taxon>Actinomycetes</taxon>
        <taxon>Micromonosporales</taxon>
        <taxon>Micromonosporaceae</taxon>
        <taxon>Planosporangium</taxon>
    </lineage>
</organism>
<feature type="domain" description="DUF4232" evidence="3">
    <location>
        <begin position="74"/>
        <end position="204"/>
    </location>
</feature>
<dbReference type="AlphaFoldDB" id="A0A8J3X4H1"/>
<accession>A0A8J3X4H1</accession>
<dbReference type="Proteomes" id="UP000599074">
    <property type="component" value="Unassembled WGS sequence"/>
</dbReference>
<dbReference type="PROSITE" id="PS51257">
    <property type="entry name" value="PROKAR_LIPOPROTEIN"/>
    <property type="match status" value="1"/>
</dbReference>
<evidence type="ECO:0000313" key="5">
    <source>
        <dbReference type="Proteomes" id="UP000599074"/>
    </source>
</evidence>
<dbReference type="Pfam" id="PF14016">
    <property type="entry name" value="DUF4232"/>
    <property type="match status" value="1"/>
</dbReference>
<evidence type="ECO:0000256" key="1">
    <source>
        <dbReference type="SAM" id="MobiDB-lite"/>
    </source>
</evidence>
<proteinExistence type="predicted"/>
<dbReference type="RefSeq" id="WP_240947802.1">
    <property type="nucleotide sequence ID" value="NZ_BOON01000031.1"/>
</dbReference>
<sequence>MVRGTLLTTSLAALTLVAFAGCSGSSKPKASGPSVQPASAAPSAPSTPGVQAPGGQAPSSQAPPGGANGGTGECTVAHLNLALVQSGAAAGHYGFVLVFRHDQTTTCRLQGYPGVAALDENGAQVAQARRTPSGYLGGLRDPSGQPPAVDLAPGGVASALVEGANVPPGGASTCPVYKGVLVTPPDETHSVRLDVTANGCSGLEVHPVVPGERGSQVG</sequence>
<feature type="signal peptide" evidence="2">
    <location>
        <begin position="1"/>
        <end position="20"/>
    </location>
</feature>
<protein>
    <submittedName>
        <fullName evidence="4">Lipoprotein</fullName>
    </submittedName>
</protein>
<evidence type="ECO:0000256" key="2">
    <source>
        <dbReference type="SAM" id="SignalP"/>
    </source>
</evidence>